<evidence type="ECO:0000256" key="2">
    <source>
        <dbReference type="SAM" id="SignalP"/>
    </source>
</evidence>
<dbReference type="InterPro" id="IPR028994">
    <property type="entry name" value="Integrin_alpha_N"/>
</dbReference>
<evidence type="ECO:0000313" key="4">
    <source>
        <dbReference type="EMBL" id="OSX70426.1"/>
    </source>
</evidence>
<dbReference type="Pfam" id="PF07593">
    <property type="entry name" value="UnbV_ASPIC"/>
    <property type="match status" value="1"/>
</dbReference>
<dbReference type="OrthoDB" id="10022113at2759"/>
<evidence type="ECO:0000259" key="3">
    <source>
        <dbReference type="Pfam" id="PF07593"/>
    </source>
</evidence>
<protein>
    <recommendedName>
        <fullName evidence="3">ASPIC/UnbV domain-containing protein</fullName>
    </recommendedName>
</protein>
<dbReference type="Proteomes" id="UP000218209">
    <property type="component" value="Unassembled WGS sequence"/>
</dbReference>
<dbReference type="InterPro" id="IPR027039">
    <property type="entry name" value="Crtac1"/>
</dbReference>
<dbReference type="InterPro" id="IPR011519">
    <property type="entry name" value="UnbV_ASPIC"/>
</dbReference>
<dbReference type="SUPFAM" id="SSF69318">
    <property type="entry name" value="Integrin alpha N-terminal domain"/>
    <property type="match status" value="1"/>
</dbReference>
<evidence type="ECO:0000313" key="5">
    <source>
        <dbReference type="Proteomes" id="UP000218209"/>
    </source>
</evidence>
<dbReference type="AlphaFoldDB" id="A0A1X6NPK5"/>
<dbReference type="PANTHER" id="PTHR16026">
    <property type="entry name" value="CARTILAGE ACIDIC PROTEIN 1"/>
    <property type="match status" value="1"/>
</dbReference>
<keyword evidence="5" id="KW-1185">Reference proteome</keyword>
<proteinExistence type="predicted"/>
<sequence>MDGRGRGIGSAMRAVVLAAAILLVVAAASDPVEANAPAREGRRRALAASRRRRQLLRLRNAVPFFPHDRRRREQLVIQAAGPLTSDEASSLAAAEVKVATAAARKRLGQKPSWPAFHDVSARSGLSTLETLKFGGPVIADLDLDGHYDLVLPQHNDRNATRVYWNKGDGTFSRGEQVQPGWKDVHGITAGQLRLGGRQTLDLVVTLGGSNGESPSAPSMFKVMKNKHLEEEAKKMGVGSRSMRGRSPRLIDLNRDGKLDLVFVNYARTGNKGSRQVVYGNVGGGRMKMMQETGFEYADAEKALVGDMDGDGIPDLITWPWPRLYRSTGAFKFEDRTEEMLWTMGNAAAIARGLKGIRAVAELDYDNDGKMDLYFARAHKHQDVLLRNMGGYYVDVSRAAGIQHRGDHRGVTVGDVNNDGFMDVMVFRYGATRLVDLMLINQGDGTFKPTKSHGAVVKANNGRGDMGQFFLVDNDGKLDLLIGNGDHDRRAASGTWSLFHNSLPDKWSGHYLIVEVGKAWRNSAAALGAVVKVDVGGGVVLTRRVGSAGASYCQSQLSIVHVGLGKVGRVKSVEVRWTNGKTAKRWWVKANSKIRLGVF</sequence>
<dbReference type="InterPro" id="IPR013517">
    <property type="entry name" value="FG-GAP"/>
</dbReference>
<dbReference type="PANTHER" id="PTHR16026:SF0">
    <property type="entry name" value="CARTILAGE ACIDIC PROTEIN 1"/>
    <property type="match status" value="1"/>
</dbReference>
<dbReference type="EMBL" id="KV919259">
    <property type="protein sequence ID" value="OSX70426.1"/>
    <property type="molecule type" value="Genomic_DNA"/>
</dbReference>
<reference evidence="4 5" key="1">
    <citation type="submission" date="2017-03" db="EMBL/GenBank/DDBJ databases">
        <title>WGS assembly of Porphyra umbilicalis.</title>
        <authorList>
            <person name="Brawley S.H."/>
            <person name="Blouin N.A."/>
            <person name="Ficko-Blean E."/>
            <person name="Wheeler G.L."/>
            <person name="Lohr M."/>
            <person name="Goodson H.V."/>
            <person name="Jenkins J.W."/>
            <person name="Blaby-Haas C.E."/>
            <person name="Helliwell K.E."/>
            <person name="Chan C."/>
            <person name="Marriage T."/>
            <person name="Bhattacharya D."/>
            <person name="Klein A.S."/>
            <person name="Badis Y."/>
            <person name="Brodie J."/>
            <person name="Cao Y."/>
            <person name="Collen J."/>
            <person name="Dittami S.M."/>
            <person name="Gachon C.M."/>
            <person name="Green B.R."/>
            <person name="Karpowicz S."/>
            <person name="Kim J.W."/>
            <person name="Kudahl U."/>
            <person name="Lin S."/>
            <person name="Michel G."/>
            <person name="Mittag M."/>
            <person name="Olson B.J."/>
            <person name="Pangilinan J."/>
            <person name="Peng Y."/>
            <person name="Qiu H."/>
            <person name="Shu S."/>
            <person name="Singer J.T."/>
            <person name="Smith A.G."/>
            <person name="Sprecher B.N."/>
            <person name="Wagner V."/>
            <person name="Wang W."/>
            <person name="Wang Z.-Y."/>
            <person name="Yan J."/>
            <person name="Yarish C."/>
            <person name="Zoeuner-Riek S."/>
            <person name="Zhuang Y."/>
            <person name="Zou Y."/>
            <person name="Lindquist E.A."/>
            <person name="Grimwood J."/>
            <person name="Barry K."/>
            <person name="Rokhsar D.S."/>
            <person name="Schmutz J."/>
            <person name="Stiller J.W."/>
            <person name="Grossman A.R."/>
            <person name="Prochnik S.E."/>
        </authorList>
    </citation>
    <scope>NUCLEOTIDE SEQUENCE [LARGE SCALE GENOMIC DNA]</scope>
    <source>
        <strain evidence="4">4086291</strain>
    </source>
</reference>
<feature type="signal peptide" evidence="2">
    <location>
        <begin position="1"/>
        <end position="34"/>
    </location>
</feature>
<name>A0A1X6NPK5_PORUM</name>
<dbReference type="Pfam" id="PF13517">
    <property type="entry name" value="FG-GAP_3"/>
    <property type="match status" value="2"/>
</dbReference>
<dbReference type="Gene3D" id="2.130.10.130">
    <property type="entry name" value="Integrin alpha, N-terminal"/>
    <property type="match status" value="2"/>
</dbReference>
<feature type="chain" id="PRO_5012575331" description="ASPIC/UnbV domain-containing protein" evidence="2">
    <location>
        <begin position="35"/>
        <end position="598"/>
    </location>
</feature>
<organism evidence="4 5">
    <name type="scientific">Porphyra umbilicalis</name>
    <name type="common">Purple laver</name>
    <name type="synonym">Red alga</name>
    <dbReference type="NCBI Taxonomy" id="2786"/>
    <lineage>
        <taxon>Eukaryota</taxon>
        <taxon>Rhodophyta</taxon>
        <taxon>Bangiophyceae</taxon>
        <taxon>Bangiales</taxon>
        <taxon>Bangiaceae</taxon>
        <taxon>Porphyra</taxon>
    </lineage>
</organism>
<evidence type="ECO:0000256" key="1">
    <source>
        <dbReference type="ARBA" id="ARBA00022729"/>
    </source>
</evidence>
<keyword evidence="1 2" id="KW-0732">Signal</keyword>
<feature type="domain" description="ASPIC/UnbV" evidence="3">
    <location>
        <begin position="525"/>
        <end position="592"/>
    </location>
</feature>
<accession>A0A1X6NPK5</accession>
<gene>
    <name evidence="4" type="ORF">BU14_0760s0004</name>
</gene>